<evidence type="ECO:0008006" key="3">
    <source>
        <dbReference type="Google" id="ProtNLM"/>
    </source>
</evidence>
<dbReference type="AlphaFoldDB" id="A0A7K1GK34"/>
<evidence type="ECO:0000313" key="1">
    <source>
        <dbReference type="EMBL" id="MTH29221.1"/>
    </source>
</evidence>
<dbReference type="RefSeq" id="WP_155035201.1">
    <property type="nucleotide sequence ID" value="NZ_JBHTIG010000050.1"/>
</dbReference>
<accession>A0A7K1GK34</accession>
<organism evidence="1 2">
    <name type="scientific">Myroides pelagicus</name>
    <dbReference type="NCBI Taxonomy" id="270914"/>
    <lineage>
        <taxon>Bacteria</taxon>
        <taxon>Pseudomonadati</taxon>
        <taxon>Bacteroidota</taxon>
        <taxon>Flavobacteriia</taxon>
        <taxon>Flavobacteriales</taxon>
        <taxon>Flavobacteriaceae</taxon>
        <taxon>Myroides</taxon>
    </lineage>
</organism>
<dbReference type="OrthoDB" id="8792814at2"/>
<dbReference type="Gene3D" id="2.30.320.10">
    <property type="entry name" value="YwqG-like"/>
    <property type="match status" value="1"/>
</dbReference>
<sequence>MDEIQELLHEISRSVTLFTTGGFRPTHTIEESWIGKVNCYGVDEEIPLDEHGALMLPIAQFYLPSLPFIPEAVKDTQIVTVFASAKLADPLEPMGANWLIREYKALEDIQIKELSHAHSFLKAFPLQPAYAADDCPLWDGGGLTAAQEARVIALEEKGVIDSYYDITQHHYQTKFGGYPSYCQSGIGISGDDLFYLPLEVEGVAVHEPQGYGEGFEFVFQISSDEKAGLNVVDSGSLMFAKNKQTKQWSMYYDFY</sequence>
<gene>
    <name evidence="1" type="ORF">GJV77_04700</name>
</gene>
<name>A0A7K1GK34_9FLAO</name>
<evidence type="ECO:0000313" key="2">
    <source>
        <dbReference type="Proteomes" id="UP000488936"/>
    </source>
</evidence>
<dbReference type="Proteomes" id="UP000488936">
    <property type="component" value="Unassembled WGS sequence"/>
</dbReference>
<proteinExistence type="predicted"/>
<comment type="caution">
    <text evidence="1">The sequence shown here is derived from an EMBL/GenBank/DDBJ whole genome shotgun (WGS) entry which is preliminary data.</text>
</comment>
<protein>
    <recommendedName>
        <fullName evidence="3">DUF1963 domain-containing protein</fullName>
    </recommendedName>
</protein>
<reference evidence="1 2" key="1">
    <citation type="journal article" date="2006" name="Int. J. Syst. Evol. Microbiol.">
        <title>Myroides pelagicus sp. nov., isolated from seawater in Thailand.</title>
        <authorList>
            <person name="Yoon J."/>
            <person name="Maneerat S."/>
            <person name="Kawai F."/>
            <person name="Yokota A."/>
        </authorList>
    </citation>
    <scope>NUCLEOTIDE SEQUENCE [LARGE SCALE GENOMIC DNA]</scope>
    <source>
        <strain evidence="1 2">SM1T</strain>
    </source>
</reference>
<dbReference type="EMBL" id="WMJY01000007">
    <property type="protein sequence ID" value="MTH29221.1"/>
    <property type="molecule type" value="Genomic_DNA"/>
</dbReference>
<keyword evidence="2" id="KW-1185">Reference proteome</keyword>